<keyword evidence="5" id="KW-0812">Transmembrane</keyword>
<dbReference type="PANTHER" id="PTHR30026">
    <property type="entry name" value="OUTER MEMBRANE PROTEIN TOLC"/>
    <property type="match status" value="1"/>
</dbReference>
<keyword evidence="8" id="KW-0732">Signal</keyword>
<feature type="chain" id="PRO_5016119288" evidence="8">
    <location>
        <begin position="22"/>
        <end position="445"/>
    </location>
</feature>
<evidence type="ECO:0000256" key="7">
    <source>
        <dbReference type="ARBA" id="ARBA00023237"/>
    </source>
</evidence>
<comment type="subcellular location">
    <subcellularLocation>
        <location evidence="1">Cell outer membrane</location>
    </subcellularLocation>
</comment>
<sequence>MCKKIWSCLLFLTLFSVPALAQEERPLSLEQTLRYVYEENPSILAARYNLKATEELYPQAMAGWKPRASAETGIFTTDVKTGNFSQGDGATTKSASVSIEQPLFRGFRTQAEMEAAEHQIAAETERVRATEQDVFLQSVESYMNVIRDRLILGLQQKNRLLLGKERESVVARFDAGDLTQTDVKQMEARYSRAIADEAIAESQLQTSEATFERITGVWPSNIFVMPVPPFVFPQTLDDLVKAAAMQNPDLIASRRAHEAAEEDITSAKSDFYPQISAYASHVKELDPQPGIVDESETSTIGLRARISLYEGGSTLSRIREAKSRASQRFVETLAAEKSVKSDLVSSWRRLKASEAEIAARELEVAAAQFSSEGVREEARLGDRTVFDTLEAEQDVLDAESALVQARRDRIVTAYRLAAALGILNPKTLNLQSAPAVGPEYARLAD</sequence>
<comment type="similarity">
    <text evidence="2">Belongs to the outer membrane factor (OMF) (TC 1.B.17) family.</text>
</comment>
<dbReference type="EMBL" id="QFQB01000023">
    <property type="protein sequence ID" value="PZQ46655.1"/>
    <property type="molecule type" value="Genomic_DNA"/>
</dbReference>
<evidence type="ECO:0000313" key="10">
    <source>
        <dbReference type="Proteomes" id="UP000249417"/>
    </source>
</evidence>
<evidence type="ECO:0000256" key="5">
    <source>
        <dbReference type="ARBA" id="ARBA00022692"/>
    </source>
</evidence>
<dbReference type="NCBIfam" id="TIGR01844">
    <property type="entry name" value="type_I_sec_TolC"/>
    <property type="match status" value="1"/>
</dbReference>
<dbReference type="GO" id="GO:0015288">
    <property type="term" value="F:porin activity"/>
    <property type="evidence" value="ECO:0007669"/>
    <property type="project" value="TreeGrafter"/>
</dbReference>
<keyword evidence="4" id="KW-1134">Transmembrane beta strand</keyword>
<proteinExistence type="inferred from homology"/>
<dbReference type="Gene3D" id="1.20.1600.10">
    <property type="entry name" value="Outer membrane efflux proteins (OEP)"/>
    <property type="match status" value="1"/>
</dbReference>
<organism evidence="9 10">
    <name type="scientific">Micavibrio aeruginosavorus</name>
    <dbReference type="NCBI Taxonomy" id="349221"/>
    <lineage>
        <taxon>Bacteria</taxon>
        <taxon>Pseudomonadati</taxon>
        <taxon>Bdellovibrionota</taxon>
        <taxon>Bdellovibrionia</taxon>
        <taxon>Bdellovibrionales</taxon>
        <taxon>Pseudobdellovibrionaceae</taxon>
        <taxon>Micavibrio</taxon>
    </lineage>
</organism>
<dbReference type="InterPro" id="IPR051906">
    <property type="entry name" value="TolC-like"/>
</dbReference>
<gene>
    <name evidence="9" type="ORF">DI551_04705</name>
</gene>
<feature type="signal peptide" evidence="8">
    <location>
        <begin position="1"/>
        <end position="21"/>
    </location>
</feature>
<protein>
    <submittedName>
        <fullName evidence="9">Type I secretion protein TolC</fullName>
    </submittedName>
</protein>
<dbReference type="GO" id="GO:1990281">
    <property type="term" value="C:efflux pump complex"/>
    <property type="evidence" value="ECO:0007669"/>
    <property type="project" value="TreeGrafter"/>
</dbReference>
<comment type="caution">
    <text evidence="9">The sequence shown here is derived from an EMBL/GenBank/DDBJ whole genome shotgun (WGS) entry which is preliminary data.</text>
</comment>
<dbReference type="GO" id="GO:0009279">
    <property type="term" value="C:cell outer membrane"/>
    <property type="evidence" value="ECO:0007669"/>
    <property type="project" value="UniProtKB-SubCell"/>
</dbReference>
<reference evidence="9 10" key="1">
    <citation type="submission" date="2017-08" db="EMBL/GenBank/DDBJ databases">
        <title>Infants hospitalized years apart are colonized by the same room-sourced microbial strains.</title>
        <authorList>
            <person name="Brooks B."/>
            <person name="Olm M.R."/>
            <person name="Firek B.A."/>
            <person name="Baker R."/>
            <person name="Thomas B.C."/>
            <person name="Morowitz M.J."/>
            <person name="Banfield J.F."/>
        </authorList>
    </citation>
    <scope>NUCLEOTIDE SEQUENCE [LARGE SCALE GENOMIC DNA]</scope>
    <source>
        <strain evidence="9">S2_005_002_R2_29</strain>
    </source>
</reference>
<evidence type="ECO:0000256" key="3">
    <source>
        <dbReference type="ARBA" id="ARBA00022448"/>
    </source>
</evidence>
<keyword evidence="3" id="KW-0813">Transport</keyword>
<dbReference type="PANTHER" id="PTHR30026:SF22">
    <property type="entry name" value="OUTER MEMBRANE EFFLUX PROTEIN"/>
    <property type="match status" value="1"/>
</dbReference>
<evidence type="ECO:0000313" key="9">
    <source>
        <dbReference type="EMBL" id="PZQ46655.1"/>
    </source>
</evidence>
<dbReference type="Proteomes" id="UP000249417">
    <property type="component" value="Unassembled WGS sequence"/>
</dbReference>
<dbReference type="InterPro" id="IPR003423">
    <property type="entry name" value="OMP_efflux"/>
</dbReference>
<evidence type="ECO:0000256" key="1">
    <source>
        <dbReference type="ARBA" id="ARBA00004442"/>
    </source>
</evidence>
<accession>A0A2W5N7D7</accession>
<dbReference type="SUPFAM" id="SSF56954">
    <property type="entry name" value="Outer membrane efflux proteins (OEP)"/>
    <property type="match status" value="1"/>
</dbReference>
<dbReference type="InterPro" id="IPR010130">
    <property type="entry name" value="T1SS_OMP_TolC"/>
</dbReference>
<dbReference type="Pfam" id="PF02321">
    <property type="entry name" value="OEP"/>
    <property type="match status" value="2"/>
</dbReference>
<evidence type="ECO:0000256" key="6">
    <source>
        <dbReference type="ARBA" id="ARBA00023136"/>
    </source>
</evidence>
<name>A0A2W5N7D7_9BACT</name>
<keyword evidence="7" id="KW-0998">Cell outer membrane</keyword>
<evidence type="ECO:0000256" key="8">
    <source>
        <dbReference type="SAM" id="SignalP"/>
    </source>
</evidence>
<evidence type="ECO:0000256" key="2">
    <source>
        <dbReference type="ARBA" id="ARBA00007613"/>
    </source>
</evidence>
<dbReference type="AlphaFoldDB" id="A0A2W5N7D7"/>
<dbReference type="GO" id="GO:0015562">
    <property type="term" value="F:efflux transmembrane transporter activity"/>
    <property type="evidence" value="ECO:0007669"/>
    <property type="project" value="InterPro"/>
</dbReference>
<evidence type="ECO:0000256" key="4">
    <source>
        <dbReference type="ARBA" id="ARBA00022452"/>
    </source>
</evidence>
<keyword evidence="6" id="KW-0472">Membrane</keyword>